<feature type="transmembrane region" description="Helical" evidence="1">
    <location>
        <begin position="356"/>
        <end position="374"/>
    </location>
</feature>
<keyword evidence="3" id="KW-1185">Reference proteome</keyword>
<gene>
    <name evidence="2" type="ORF">SCD90_13560</name>
</gene>
<dbReference type="PANTHER" id="PTHR37422">
    <property type="entry name" value="TEICHURONIC ACID BIOSYNTHESIS PROTEIN TUAE"/>
    <property type="match status" value="1"/>
</dbReference>
<evidence type="ECO:0000313" key="3">
    <source>
        <dbReference type="Proteomes" id="UP001274321"/>
    </source>
</evidence>
<keyword evidence="1" id="KW-0472">Membrane</keyword>
<dbReference type="Proteomes" id="UP001274321">
    <property type="component" value="Unassembled WGS sequence"/>
</dbReference>
<dbReference type="PANTHER" id="PTHR37422:SF21">
    <property type="entry name" value="EXOQ-LIKE PROTEIN"/>
    <property type="match status" value="1"/>
</dbReference>
<evidence type="ECO:0000313" key="2">
    <source>
        <dbReference type="EMBL" id="MDX6807094.1"/>
    </source>
</evidence>
<protein>
    <recommendedName>
        <fullName evidence="4">O-antigen ligase domain-containing protein</fullName>
    </recommendedName>
</protein>
<evidence type="ECO:0008006" key="4">
    <source>
        <dbReference type="Google" id="ProtNLM"/>
    </source>
</evidence>
<dbReference type="EMBL" id="JAXAFJ010000009">
    <property type="protein sequence ID" value="MDX6807094.1"/>
    <property type="molecule type" value="Genomic_DNA"/>
</dbReference>
<dbReference type="InterPro" id="IPR051533">
    <property type="entry name" value="WaaL-like"/>
</dbReference>
<feature type="transmembrane region" description="Helical" evidence="1">
    <location>
        <begin position="38"/>
        <end position="56"/>
    </location>
</feature>
<name>A0ABU4RQG1_9HYPH</name>
<proteinExistence type="predicted"/>
<dbReference type="RefSeq" id="WP_319845218.1">
    <property type="nucleotide sequence ID" value="NZ_JAXAFJ010000009.1"/>
</dbReference>
<accession>A0ABU4RQG1</accession>
<feature type="transmembrane region" description="Helical" evidence="1">
    <location>
        <begin position="165"/>
        <end position="182"/>
    </location>
</feature>
<feature type="transmembrane region" description="Helical" evidence="1">
    <location>
        <begin position="63"/>
        <end position="85"/>
    </location>
</feature>
<comment type="caution">
    <text evidence="2">The sequence shown here is derived from an EMBL/GenBank/DDBJ whole genome shotgun (WGS) entry which is preliminary data.</text>
</comment>
<reference evidence="2 3" key="1">
    <citation type="submission" date="2023-11" db="EMBL/GenBank/DDBJ databases">
        <authorList>
            <person name="Bao R."/>
        </authorList>
    </citation>
    <scope>NUCLEOTIDE SEQUENCE [LARGE SCALE GENOMIC DNA]</scope>
    <source>
        <strain evidence="2 3">PJ23</strain>
    </source>
</reference>
<feature type="transmembrane region" description="Helical" evidence="1">
    <location>
        <begin position="122"/>
        <end position="145"/>
    </location>
</feature>
<feature type="transmembrane region" description="Helical" evidence="1">
    <location>
        <begin position="240"/>
        <end position="261"/>
    </location>
</feature>
<keyword evidence="1" id="KW-0812">Transmembrane</keyword>
<keyword evidence="1" id="KW-1133">Transmembrane helix</keyword>
<evidence type="ECO:0000256" key="1">
    <source>
        <dbReference type="SAM" id="Phobius"/>
    </source>
</evidence>
<feature type="transmembrane region" description="Helical" evidence="1">
    <location>
        <begin position="189"/>
        <end position="206"/>
    </location>
</feature>
<sequence length="409" mass="44290">MTVASFDQPRVLIRRESLVLGLLALTMLVSFMVSIEPAPYEGCMLLLAVALLISGAKLDAILLPLLGLIALWAAAGSFAVLQVAFDHSAVIYLAITIYLALNTVIFACLLGENTQRRLQVLLNWYVVAATISAGLGTLAYFGVLPGADMFLLNGRASGGFKDPNVFGPFLILPLLHLIQVFIYKGFRPLAMAALVIILMGLFFSYSRGAWGHFVASSLVMLGLMFVTSPTAAFRLRLISLSVVAVFGVAVLLVVLLSIPSIQNMFAERANLVNYYDTGEYGRFGSQAAGFRRIFEFPVGLGPKQFSVMFGMDPHNVYLASLYAYGWIGALAYYGFVVSTVVVGLRGVFIRASWQPALIAFLGTFVGVAAEGYIIDTDHWRHFFLLAGGIWGLTIASLRRRGSTVAARAA</sequence>
<organism evidence="2 3">
    <name type="scientific">Terrihabitans rhizophilus</name>
    <dbReference type="NCBI Taxonomy" id="3092662"/>
    <lineage>
        <taxon>Bacteria</taxon>
        <taxon>Pseudomonadati</taxon>
        <taxon>Pseudomonadota</taxon>
        <taxon>Alphaproteobacteria</taxon>
        <taxon>Hyphomicrobiales</taxon>
        <taxon>Terrihabitans</taxon>
    </lineage>
</organism>
<feature type="transmembrane region" description="Helical" evidence="1">
    <location>
        <begin position="380"/>
        <end position="397"/>
    </location>
</feature>
<feature type="transmembrane region" description="Helical" evidence="1">
    <location>
        <begin position="12"/>
        <end position="32"/>
    </location>
</feature>
<feature type="transmembrane region" description="Helical" evidence="1">
    <location>
        <begin position="91"/>
        <end position="110"/>
    </location>
</feature>
<feature type="transmembrane region" description="Helical" evidence="1">
    <location>
        <begin position="212"/>
        <end position="233"/>
    </location>
</feature>
<feature type="transmembrane region" description="Helical" evidence="1">
    <location>
        <begin position="321"/>
        <end position="344"/>
    </location>
</feature>